<dbReference type="AlphaFoldDB" id="A0A974PM04"/>
<dbReference type="Proteomes" id="UP000596427">
    <property type="component" value="Chromosome"/>
</dbReference>
<dbReference type="EMBL" id="CP063362">
    <property type="protein sequence ID" value="QRG06077.1"/>
    <property type="molecule type" value="Genomic_DNA"/>
</dbReference>
<proteinExistence type="predicted"/>
<reference evidence="1 2" key="1">
    <citation type="submission" date="2020-10" db="EMBL/GenBank/DDBJ databases">
        <title>Degradation of 1,4-Dioxane by Xanthobacter sp. YN2, via a Novel Group-2 Soluble Di-Iron Monooxygenase.</title>
        <authorList>
            <person name="Ma F."/>
            <person name="Wang Y."/>
            <person name="Yang J."/>
            <person name="Guo H."/>
            <person name="Su D."/>
            <person name="Yu L."/>
        </authorList>
    </citation>
    <scope>NUCLEOTIDE SEQUENCE [LARGE SCALE GENOMIC DNA]</scope>
    <source>
        <strain evidence="1 2">YN2</strain>
    </source>
</reference>
<protein>
    <submittedName>
        <fullName evidence="1">Uncharacterized protein</fullName>
    </submittedName>
</protein>
<evidence type="ECO:0000313" key="1">
    <source>
        <dbReference type="EMBL" id="QRG06077.1"/>
    </source>
</evidence>
<accession>A0A974PM04</accession>
<dbReference type="KEGG" id="xdi:EZH22_24305"/>
<organism evidence="1 2">
    <name type="scientific">Xanthobacter dioxanivorans</name>
    <dbReference type="NCBI Taxonomy" id="2528964"/>
    <lineage>
        <taxon>Bacteria</taxon>
        <taxon>Pseudomonadati</taxon>
        <taxon>Pseudomonadota</taxon>
        <taxon>Alphaproteobacteria</taxon>
        <taxon>Hyphomicrobiales</taxon>
        <taxon>Xanthobacteraceae</taxon>
        <taxon>Xanthobacter</taxon>
    </lineage>
</organism>
<dbReference type="RefSeq" id="WP_203192952.1">
    <property type="nucleotide sequence ID" value="NZ_CP063362.1"/>
</dbReference>
<gene>
    <name evidence="1" type="ORF">EZH22_24305</name>
</gene>
<sequence length="72" mass="8103">MKLSELISIYGDDIVGVQFLDQCTTDLSMTPKKTKITFATLERVDLNGTEKLGIVVWLDRDRVKEITDAAKD</sequence>
<evidence type="ECO:0000313" key="2">
    <source>
        <dbReference type="Proteomes" id="UP000596427"/>
    </source>
</evidence>
<keyword evidence="2" id="KW-1185">Reference proteome</keyword>
<name>A0A974PM04_9HYPH</name>